<feature type="region of interest" description="Disordered" evidence="5">
    <location>
        <begin position="132"/>
        <end position="164"/>
    </location>
</feature>
<evidence type="ECO:0000256" key="1">
    <source>
        <dbReference type="ARBA" id="ARBA00005234"/>
    </source>
</evidence>
<comment type="caution">
    <text evidence="7">The sequence shown here is derived from an EMBL/GenBank/DDBJ whole genome shotgun (WGS) entry which is preliminary data.</text>
</comment>
<keyword evidence="4" id="KW-0788">Thiol protease</keyword>
<dbReference type="GO" id="GO:0016926">
    <property type="term" value="P:protein desumoylation"/>
    <property type="evidence" value="ECO:0007669"/>
    <property type="project" value="TreeGrafter"/>
</dbReference>
<organism evidence="7 8">
    <name type="scientific">Amphibalanus amphitrite</name>
    <name type="common">Striped barnacle</name>
    <name type="synonym">Balanus amphitrite</name>
    <dbReference type="NCBI Taxonomy" id="1232801"/>
    <lineage>
        <taxon>Eukaryota</taxon>
        <taxon>Metazoa</taxon>
        <taxon>Ecdysozoa</taxon>
        <taxon>Arthropoda</taxon>
        <taxon>Crustacea</taxon>
        <taxon>Multicrustacea</taxon>
        <taxon>Cirripedia</taxon>
        <taxon>Thoracica</taxon>
        <taxon>Thoracicalcarea</taxon>
        <taxon>Balanomorpha</taxon>
        <taxon>Balanoidea</taxon>
        <taxon>Balanidae</taxon>
        <taxon>Amphibalaninae</taxon>
        <taxon>Amphibalanus</taxon>
    </lineage>
</organism>
<dbReference type="GO" id="GO:0006508">
    <property type="term" value="P:proteolysis"/>
    <property type="evidence" value="ECO:0007669"/>
    <property type="project" value="UniProtKB-KW"/>
</dbReference>
<feature type="region of interest" description="Disordered" evidence="5">
    <location>
        <begin position="202"/>
        <end position="228"/>
    </location>
</feature>
<accession>A0A6A4WDZ8</accession>
<feature type="compositionally biased region" description="Basic and acidic residues" evidence="5">
    <location>
        <begin position="132"/>
        <end position="141"/>
    </location>
</feature>
<feature type="domain" description="Ubiquitin-like protease family profile" evidence="6">
    <location>
        <begin position="503"/>
        <end position="666"/>
    </location>
</feature>
<keyword evidence="8" id="KW-1185">Reference proteome</keyword>
<dbReference type="PANTHER" id="PTHR12606">
    <property type="entry name" value="SENTRIN/SUMO-SPECIFIC PROTEASE"/>
    <property type="match status" value="1"/>
</dbReference>
<dbReference type="GO" id="GO:0016929">
    <property type="term" value="F:deSUMOylase activity"/>
    <property type="evidence" value="ECO:0007669"/>
    <property type="project" value="TreeGrafter"/>
</dbReference>
<dbReference type="PROSITE" id="PS50600">
    <property type="entry name" value="ULP_PROTEASE"/>
    <property type="match status" value="1"/>
</dbReference>
<dbReference type="Proteomes" id="UP000440578">
    <property type="component" value="Unassembled WGS sequence"/>
</dbReference>
<dbReference type="OrthoDB" id="1939479at2759"/>
<dbReference type="AlphaFoldDB" id="A0A6A4WDZ8"/>
<evidence type="ECO:0000256" key="4">
    <source>
        <dbReference type="ARBA" id="ARBA00022807"/>
    </source>
</evidence>
<name>A0A6A4WDZ8_AMPAM</name>
<dbReference type="GO" id="GO:0080090">
    <property type="term" value="P:regulation of primary metabolic process"/>
    <property type="evidence" value="ECO:0007669"/>
    <property type="project" value="UniProtKB-ARBA"/>
</dbReference>
<keyword evidence="2 7" id="KW-0645">Protease</keyword>
<dbReference type="FunFam" id="3.40.395.10:FF:000001">
    <property type="entry name" value="Sentrin-specific protease 1"/>
    <property type="match status" value="1"/>
</dbReference>
<evidence type="ECO:0000313" key="7">
    <source>
        <dbReference type="EMBL" id="KAF0301112.1"/>
    </source>
</evidence>
<evidence type="ECO:0000256" key="3">
    <source>
        <dbReference type="ARBA" id="ARBA00022801"/>
    </source>
</evidence>
<gene>
    <name evidence="7" type="primary">Senp1_1</name>
    <name evidence="7" type="ORF">FJT64_026538</name>
</gene>
<dbReference type="EMBL" id="VIIS01001199">
    <property type="protein sequence ID" value="KAF0301112.1"/>
    <property type="molecule type" value="Genomic_DNA"/>
</dbReference>
<evidence type="ECO:0000313" key="8">
    <source>
        <dbReference type="Proteomes" id="UP000440578"/>
    </source>
</evidence>
<dbReference type="InterPro" id="IPR038765">
    <property type="entry name" value="Papain-like_cys_pep_sf"/>
</dbReference>
<keyword evidence="3" id="KW-0378">Hydrolase</keyword>
<sequence length="696" mass="78077">MLSSIVKTLKSYVFSTTDQIQVVAGKRGRDDSDDSEPGELAKRLCTMTERNMSARHRSEATQLHGPSTSKDHEVEVVSQRAAPTAGERRICSPRRSGRRLTDPPPRPPTPPADGRQVPILVERTNRVIPITVERRPSDLKAGEAAPPRSTPAQKGATAATSNGDDDVVVIEQKVKNGSANSRGATSRSDFAGVRSFRQMLETGRVAGRNSPLRRQQQQRQEQRSPKQQTLYDKLMGIAPAKSIRRGISATLNCFRLDEKRRYQQLLSDFAGAGSVHSLSLIGEPSFRTRSLLASTSMGRTPAALRRDRLGPASTSELARRVSLVDLVSTGSESNSSAAGRRPPAALPAASAPVVVLSGSEGDSQPTSAVVSDDDSVVVEKVVPAPARKKTQLDEDISRHLKHFAEVRESYAASERERRRRLAEEEQRGAISRLNHAEWERHLAQRLRRQMRVTQRLALPAEEEEEEEEEEDALPELTAEMEGVISAALRPSPPNELMAEAFNQRVTRHDLQTLKSLNWLNDEVINFYMNLVMDRSKTNEKLPKVYCFNTFFYGKIVSQGHSSVKRWTRKVDIFAHDLLLIPVHLGMHWCLACVDLRRKAVRYFDSMLGNNNRGLDAILRYLRDEHADKKKQPLDTSDWQAVNEKEIPQQMNGSDCGVFACKFGEYLSRDARLSFTQEHMPYFRRCMVYEIVNKKLL</sequence>
<feature type="compositionally biased region" description="Pro residues" evidence="5">
    <location>
        <begin position="102"/>
        <end position="111"/>
    </location>
</feature>
<dbReference type="PANTHER" id="PTHR12606:SF141">
    <property type="entry name" value="GH15225P-RELATED"/>
    <property type="match status" value="1"/>
</dbReference>
<dbReference type="Pfam" id="PF02902">
    <property type="entry name" value="Peptidase_C48"/>
    <property type="match status" value="1"/>
</dbReference>
<dbReference type="GO" id="GO:0060255">
    <property type="term" value="P:regulation of macromolecule metabolic process"/>
    <property type="evidence" value="ECO:0007669"/>
    <property type="project" value="UniProtKB-ARBA"/>
</dbReference>
<protein>
    <submittedName>
        <fullName evidence="7">Sentrin-specific protease 1</fullName>
    </submittedName>
</protein>
<comment type="similarity">
    <text evidence="1">Belongs to the peptidase C48 family.</text>
</comment>
<evidence type="ECO:0000259" key="6">
    <source>
        <dbReference type="PROSITE" id="PS50600"/>
    </source>
</evidence>
<evidence type="ECO:0000256" key="5">
    <source>
        <dbReference type="SAM" id="MobiDB-lite"/>
    </source>
</evidence>
<feature type="region of interest" description="Disordered" evidence="5">
    <location>
        <begin position="49"/>
        <end position="119"/>
    </location>
</feature>
<proteinExistence type="inferred from homology"/>
<reference evidence="7 8" key="1">
    <citation type="submission" date="2019-07" db="EMBL/GenBank/DDBJ databases">
        <title>Draft genome assembly of a fouling barnacle, Amphibalanus amphitrite (Darwin, 1854): The first reference genome for Thecostraca.</title>
        <authorList>
            <person name="Kim W."/>
        </authorList>
    </citation>
    <scope>NUCLEOTIDE SEQUENCE [LARGE SCALE GENOMIC DNA]</scope>
    <source>
        <strain evidence="7">SNU_AA5</strain>
        <tissue evidence="7">Soma without cirri and trophi</tissue>
    </source>
</reference>
<dbReference type="InterPro" id="IPR003653">
    <property type="entry name" value="Peptidase_C48_C"/>
</dbReference>
<evidence type="ECO:0000256" key="2">
    <source>
        <dbReference type="ARBA" id="ARBA00022670"/>
    </source>
</evidence>
<dbReference type="GO" id="GO:0005634">
    <property type="term" value="C:nucleus"/>
    <property type="evidence" value="ECO:0007669"/>
    <property type="project" value="TreeGrafter"/>
</dbReference>
<dbReference type="SUPFAM" id="SSF54001">
    <property type="entry name" value="Cysteine proteinases"/>
    <property type="match status" value="1"/>
</dbReference>
<dbReference type="Gene3D" id="3.40.395.10">
    <property type="entry name" value="Adenoviral Proteinase, Chain A"/>
    <property type="match status" value="1"/>
</dbReference>